<dbReference type="Proteomes" id="UP000663877">
    <property type="component" value="Unassembled WGS sequence"/>
</dbReference>
<reference evidence="2" key="1">
    <citation type="submission" date="2021-02" db="EMBL/GenBank/DDBJ databases">
        <authorList>
            <person name="Nowell W R."/>
        </authorList>
    </citation>
    <scope>NUCLEOTIDE SEQUENCE</scope>
</reference>
<keyword evidence="3" id="KW-1185">Reference proteome</keyword>
<dbReference type="AlphaFoldDB" id="A0A816ESI9"/>
<accession>A0A816ESI9</accession>
<gene>
    <name evidence="1" type="ORF">BJG266_LOCUS44589</name>
    <name evidence="2" type="ORF">QVE165_LOCUS61572</name>
</gene>
<dbReference type="Proteomes" id="UP000663832">
    <property type="component" value="Unassembled WGS sequence"/>
</dbReference>
<dbReference type="Gene3D" id="1.25.40.10">
    <property type="entry name" value="Tetratricopeptide repeat domain"/>
    <property type="match status" value="1"/>
</dbReference>
<organism evidence="2 3">
    <name type="scientific">Adineta steineri</name>
    <dbReference type="NCBI Taxonomy" id="433720"/>
    <lineage>
        <taxon>Eukaryota</taxon>
        <taxon>Metazoa</taxon>
        <taxon>Spiralia</taxon>
        <taxon>Gnathifera</taxon>
        <taxon>Rotifera</taxon>
        <taxon>Eurotatoria</taxon>
        <taxon>Bdelloidea</taxon>
        <taxon>Adinetida</taxon>
        <taxon>Adinetidae</taxon>
        <taxon>Adineta</taxon>
    </lineage>
</organism>
<evidence type="ECO:0000313" key="3">
    <source>
        <dbReference type="Proteomes" id="UP000663832"/>
    </source>
</evidence>
<dbReference type="EMBL" id="CAJNOI010003677">
    <property type="protein sequence ID" value="CAF1526204.1"/>
    <property type="molecule type" value="Genomic_DNA"/>
</dbReference>
<name>A0A816ESI9_9BILA</name>
<sequence>MEFQLALLYESKAINGLQVLLLEHKDHFIFIDMYSTLATCLSVIGEVSAAIEANQMALDMLLKHSPTNYQTISWKYFGLASCYLEGKAWGQAILHFRKAVETARSSNEPNQEDIQMMEFTLHLLT</sequence>
<evidence type="ECO:0000313" key="2">
    <source>
        <dbReference type="EMBL" id="CAF1651999.1"/>
    </source>
</evidence>
<dbReference type="SUPFAM" id="SSF48452">
    <property type="entry name" value="TPR-like"/>
    <property type="match status" value="1"/>
</dbReference>
<dbReference type="InterPro" id="IPR011990">
    <property type="entry name" value="TPR-like_helical_dom_sf"/>
</dbReference>
<dbReference type="EMBL" id="CAJNOM010004044">
    <property type="protein sequence ID" value="CAF1651999.1"/>
    <property type="molecule type" value="Genomic_DNA"/>
</dbReference>
<protein>
    <submittedName>
        <fullName evidence="2">Uncharacterized protein</fullName>
    </submittedName>
</protein>
<evidence type="ECO:0000313" key="1">
    <source>
        <dbReference type="EMBL" id="CAF1526204.1"/>
    </source>
</evidence>
<comment type="caution">
    <text evidence="2">The sequence shown here is derived from an EMBL/GenBank/DDBJ whole genome shotgun (WGS) entry which is preliminary data.</text>
</comment>
<proteinExistence type="predicted"/>